<reference evidence="2" key="1">
    <citation type="submission" date="2022-07" db="EMBL/GenBank/DDBJ databases">
        <title>The genome of Lyophyllum shimeji provides insight into the initial evolution of ectomycorrhizal fungal genome.</title>
        <authorList>
            <person name="Kobayashi Y."/>
            <person name="Shibata T."/>
            <person name="Hirakawa H."/>
            <person name="Shigenobu S."/>
            <person name="Nishiyama T."/>
            <person name="Yamada A."/>
            <person name="Hasebe M."/>
            <person name="Kawaguchi M."/>
        </authorList>
    </citation>
    <scope>NUCLEOTIDE SEQUENCE</scope>
    <source>
        <strain evidence="2">AT787</strain>
    </source>
</reference>
<feature type="compositionally biased region" description="Polar residues" evidence="1">
    <location>
        <begin position="1"/>
        <end position="11"/>
    </location>
</feature>
<proteinExistence type="predicted"/>
<evidence type="ECO:0000313" key="2">
    <source>
        <dbReference type="EMBL" id="GLB37705.1"/>
    </source>
</evidence>
<feature type="region of interest" description="Disordered" evidence="1">
    <location>
        <begin position="1"/>
        <end position="26"/>
    </location>
</feature>
<keyword evidence="3" id="KW-1185">Reference proteome</keyword>
<dbReference type="OrthoDB" id="3685327at2759"/>
<dbReference type="Proteomes" id="UP001063166">
    <property type="component" value="Unassembled WGS sequence"/>
</dbReference>
<name>A0A9P3UNC8_LYOSH</name>
<comment type="caution">
    <text evidence="2">The sequence shown here is derived from an EMBL/GenBank/DDBJ whole genome shotgun (WGS) entry which is preliminary data.</text>
</comment>
<protein>
    <submittedName>
        <fullName evidence="2">Uncharacterized protein</fullName>
    </submittedName>
</protein>
<organism evidence="2 3">
    <name type="scientific">Lyophyllum shimeji</name>
    <name type="common">Hon-shimeji</name>
    <name type="synonym">Tricholoma shimeji</name>
    <dbReference type="NCBI Taxonomy" id="47721"/>
    <lineage>
        <taxon>Eukaryota</taxon>
        <taxon>Fungi</taxon>
        <taxon>Dikarya</taxon>
        <taxon>Basidiomycota</taxon>
        <taxon>Agaricomycotina</taxon>
        <taxon>Agaricomycetes</taxon>
        <taxon>Agaricomycetidae</taxon>
        <taxon>Agaricales</taxon>
        <taxon>Tricholomatineae</taxon>
        <taxon>Lyophyllaceae</taxon>
        <taxon>Lyophyllum</taxon>
    </lineage>
</organism>
<dbReference type="AlphaFoldDB" id="A0A9P3UNC8"/>
<gene>
    <name evidence="2" type="ORF">LshimejAT787_0407560</name>
</gene>
<evidence type="ECO:0000256" key="1">
    <source>
        <dbReference type="SAM" id="MobiDB-lite"/>
    </source>
</evidence>
<sequence length="183" mass="20602">MVEASNSTQALGNHAPSPDNPFQGIAIDIGSDSFSKSIVERTEMDAELDRRIIGAIIRGAAKIIEKVVSKVLQTIEKDKKRRGEFTKFVVDEGRKSQPGFNWIACHTKHRTQFKGTKGVDWGHQHKEFDVSFHKTVGYEIYYVKEGEFWNQGDGGYLNWAYSGYFHADGPGNKHVVFTRPPGK</sequence>
<dbReference type="EMBL" id="BRPK01000004">
    <property type="protein sequence ID" value="GLB37705.1"/>
    <property type="molecule type" value="Genomic_DNA"/>
</dbReference>
<accession>A0A9P3UNC8</accession>
<evidence type="ECO:0000313" key="3">
    <source>
        <dbReference type="Proteomes" id="UP001063166"/>
    </source>
</evidence>